<dbReference type="SUPFAM" id="SSF51445">
    <property type="entry name" value="(Trans)glycosidases"/>
    <property type="match status" value="1"/>
</dbReference>
<comment type="subcellular location">
    <subcellularLocation>
        <location evidence="1">Cell envelope</location>
    </subcellularLocation>
    <subcellularLocation>
        <location evidence="10">Cell membrane</location>
        <topology evidence="10">Lipid-anchor</topology>
        <topology evidence="10">GPI-anchor</topology>
    </subcellularLocation>
    <subcellularLocation>
        <location evidence="2">Membrane</location>
        <topology evidence="2">Lipid-anchor</topology>
        <topology evidence="2">GPI-anchor</topology>
    </subcellularLocation>
</comment>
<comment type="function">
    <text evidence="10">Splits internally a 1,3-beta-glucan molecule and transfers the newly generated reducing end (the donor) to the non-reducing end of another 1,3-beta-glucan molecule (the acceptor) forming a 1,3-beta linkage, resulting in the elongation of 1,3-beta-glucan chains in the cell wall.</text>
</comment>
<keyword evidence="7 10" id="KW-0472">Membrane</keyword>
<dbReference type="Proteomes" id="UP000663131">
    <property type="component" value="Chromosome 5"/>
</dbReference>
<evidence type="ECO:0000313" key="13">
    <source>
        <dbReference type="EMBL" id="KAF6009947.1"/>
    </source>
</evidence>
<gene>
    <name evidence="15" type="primary">GAS5</name>
    <name evidence="14" type="ORF">BRETT_004463</name>
    <name evidence="15" type="ORF">DEBR0S2_11584G</name>
    <name evidence="13" type="ORF">HII12_003493</name>
</gene>
<dbReference type="GO" id="GO:0009277">
    <property type="term" value="C:fungal-type cell wall"/>
    <property type="evidence" value="ECO:0007669"/>
    <property type="project" value="UniProtKB-ARBA"/>
</dbReference>
<dbReference type="InterPro" id="IPR004886">
    <property type="entry name" value="Glucanosyltransferase"/>
</dbReference>
<evidence type="ECO:0000313" key="15">
    <source>
        <dbReference type="EMBL" id="VUG17607.1"/>
    </source>
</evidence>
<dbReference type="Proteomes" id="UP000478008">
    <property type="component" value="Unassembled WGS sequence"/>
</dbReference>
<evidence type="ECO:0000313" key="16">
    <source>
        <dbReference type="Proteomes" id="UP000478008"/>
    </source>
</evidence>
<dbReference type="OrthoDB" id="421038at2759"/>
<name>A0A7D9H0Y3_DEKBR</name>
<comment type="similarity">
    <text evidence="3 10">Belongs to the glycosyl hydrolase 72 family.</text>
</comment>
<proteinExistence type="inferred from homology"/>
<evidence type="ECO:0000256" key="5">
    <source>
        <dbReference type="ARBA" id="ARBA00022679"/>
    </source>
</evidence>
<dbReference type="EMBL" id="CABFWN010000002">
    <property type="protein sequence ID" value="VUG17607.1"/>
    <property type="molecule type" value="Genomic_DNA"/>
</dbReference>
<dbReference type="EC" id="2.4.1.-" evidence="10"/>
<evidence type="ECO:0000313" key="14">
    <source>
        <dbReference type="EMBL" id="QOU19242.1"/>
    </source>
</evidence>
<feature type="signal peptide" evidence="12">
    <location>
        <begin position="1"/>
        <end position="15"/>
    </location>
</feature>
<keyword evidence="6 12" id="KW-0732">Signal</keyword>
<sequence>MRFSALTLFAGACAAASLPAIKVKGNAFYNSESGDRFYIRGVDYQPGGSSNLTDPLGDAEICGRDIPYFQELGLNTIRVYSVDNTLDHSECMEKLADAGIYLILDLNTPDASLSRHDPGCSYNAVYLNEVFSTVDEFANYTNVLGFFAANELVNNEATLDTAPYIKAVVRDTKKYISARNYRQIPVGYSAADVSSLRKELADYLNCGNDSNARIDMLGVNDYSWCGSSSFTTSGYSEKVKMYTGYSVPIFLSEYGCNQVPGSRPFTEVKSIYSTQMSSVFSGGLVYQYTEDSSKYGLVQVESDTSVETLTDFDNLREELNSTEDPTGTAGASTSNSISSCPTNWNFSITVPTAPDGLAKLLKNGATGGNGFDASTQESCGDDAYYVSSTVKTSSTQSSNHSTAVSSSSSKATSTSSARATSSSSSTSKAIAAQLKTHGFTAVLTFIAAVFFY</sequence>
<evidence type="ECO:0000256" key="12">
    <source>
        <dbReference type="SAM" id="SignalP"/>
    </source>
</evidence>
<evidence type="ECO:0000256" key="1">
    <source>
        <dbReference type="ARBA" id="ARBA00004196"/>
    </source>
</evidence>
<keyword evidence="5 10" id="KW-0808">Transferase</keyword>
<reference evidence="14" key="4">
    <citation type="journal article" name="BMC Genomics">
        <title>New genome assemblies reveal patterns of domestication and adaptation across Brettanomyces (Dekkera) species.</title>
        <authorList>
            <person name="Roach M.J."/>
            <person name="Borneman A.R."/>
        </authorList>
    </citation>
    <scope>NUCLEOTIDE SEQUENCE</scope>
    <source>
        <strain evidence="14">UCD 2041</strain>
    </source>
</reference>
<dbReference type="PANTHER" id="PTHR31468:SF5">
    <property type="entry name" value="1,3-BETA-GLUCANOSYLTRANSFERASE GAS5"/>
    <property type="match status" value="1"/>
</dbReference>
<accession>A0A7D9H0Y3</accession>
<evidence type="ECO:0000256" key="10">
    <source>
        <dbReference type="RuleBase" id="RU361209"/>
    </source>
</evidence>
<dbReference type="GO" id="GO:0031505">
    <property type="term" value="P:fungal-type cell wall organization"/>
    <property type="evidence" value="ECO:0007669"/>
    <property type="project" value="TreeGrafter"/>
</dbReference>
<dbReference type="InterPro" id="IPR017853">
    <property type="entry name" value="GH"/>
</dbReference>
<dbReference type="GO" id="GO:0042124">
    <property type="term" value="F:1,3-beta-glucanosyltransferase activity"/>
    <property type="evidence" value="ECO:0007669"/>
    <property type="project" value="TreeGrafter"/>
</dbReference>
<dbReference type="Pfam" id="PF03198">
    <property type="entry name" value="Glyco_hydro_72"/>
    <property type="match status" value="1"/>
</dbReference>
<evidence type="ECO:0000256" key="4">
    <source>
        <dbReference type="ARBA" id="ARBA00022622"/>
    </source>
</evidence>
<evidence type="ECO:0000256" key="2">
    <source>
        <dbReference type="ARBA" id="ARBA00004589"/>
    </source>
</evidence>
<protein>
    <recommendedName>
        <fullName evidence="10">1,3-beta-glucanosyltransferase</fullName>
        <ecNumber evidence="10">2.4.1.-</ecNumber>
    </recommendedName>
</protein>
<keyword evidence="9 10" id="KW-0449">Lipoprotein</keyword>
<keyword evidence="4 10" id="KW-0336">GPI-anchor</keyword>
<dbReference type="OMA" id="GVNDYSW"/>
<keyword evidence="16" id="KW-1185">Reference proteome</keyword>
<dbReference type="GO" id="GO:0005886">
    <property type="term" value="C:plasma membrane"/>
    <property type="evidence" value="ECO:0007669"/>
    <property type="project" value="UniProtKB-SubCell"/>
</dbReference>
<dbReference type="EMBL" id="JABCYN010000030">
    <property type="protein sequence ID" value="KAF6009947.1"/>
    <property type="molecule type" value="Genomic_DNA"/>
</dbReference>
<dbReference type="PANTHER" id="PTHR31468">
    <property type="entry name" value="1,3-BETA-GLUCANOSYLTRANSFERASE GAS1"/>
    <property type="match status" value="1"/>
</dbReference>
<dbReference type="EMBL" id="CP063133">
    <property type="protein sequence ID" value="QOU19242.1"/>
    <property type="molecule type" value="Genomic_DNA"/>
</dbReference>
<evidence type="ECO:0000256" key="8">
    <source>
        <dbReference type="ARBA" id="ARBA00023180"/>
    </source>
</evidence>
<dbReference type="Proteomes" id="UP000568158">
    <property type="component" value="Unassembled WGS sequence"/>
</dbReference>
<reference evidence="13 17" key="2">
    <citation type="journal article" date="2020" name="Appl. Microbiol. Biotechnol.">
        <title>Targeted gene deletion in Brettanomyces bruxellensis with an expression-free CRISPR-Cas9 system.</title>
        <authorList>
            <person name="Varela C."/>
            <person name="Bartel C."/>
            <person name="Onetto C."/>
            <person name="Borneman A."/>
        </authorList>
    </citation>
    <scope>NUCLEOTIDE SEQUENCE [LARGE SCALE GENOMIC DNA]</scope>
    <source>
        <strain evidence="13 17">AWRI1613</strain>
    </source>
</reference>
<reference evidence="14" key="3">
    <citation type="submission" date="2020-10" db="EMBL/GenBank/DDBJ databases">
        <authorList>
            <person name="Palmer J.M."/>
        </authorList>
    </citation>
    <scope>NUCLEOTIDE SEQUENCE</scope>
    <source>
        <strain evidence="14">UCD 2041</strain>
    </source>
</reference>
<feature type="region of interest" description="Disordered" evidence="11">
    <location>
        <begin position="393"/>
        <end position="421"/>
    </location>
</feature>
<evidence type="ECO:0000313" key="17">
    <source>
        <dbReference type="Proteomes" id="UP000568158"/>
    </source>
</evidence>
<evidence type="ECO:0000256" key="11">
    <source>
        <dbReference type="SAM" id="MobiDB-lite"/>
    </source>
</evidence>
<keyword evidence="8" id="KW-0325">Glycoprotein</keyword>
<dbReference type="Gene3D" id="3.20.20.80">
    <property type="entry name" value="Glycosidases"/>
    <property type="match status" value="1"/>
</dbReference>
<reference evidence="15 16" key="1">
    <citation type="submission" date="2019-07" db="EMBL/GenBank/DDBJ databases">
        <authorList>
            <person name="Friedrich A."/>
            <person name="Schacherer J."/>
        </authorList>
    </citation>
    <scope>NUCLEOTIDE SEQUENCE [LARGE SCALE GENOMIC DNA]</scope>
</reference>
<dbReference type="FunFam" id="3.20.20.80:FF:000032">
    <property type="entry name" value="1,3-beta-glucanosyltransferase"/>
    <property type="match status" value="1"/>
</dbReference>
<dbReference type="AlphaFoldDB" id="A0A7D9H0Y3"/>
<dbReference type="GO" id="GO:0071970">
    <property type="term" value="P:fungal-type cell wall (1-&gt;3)-beta-D-glucan biosynthetic process"/>
    <property type="evidence" value="ECO:0007669"/>
    <property type="project" value="TreeGrafter"/>
</dbReference>
<evidence type="ECO:0000256" key="3">
    <source>
        <dbReference type="ARBA" id="ARBA00007528"/>
    </source>
</evidence>
<evidence type="ECO:0000256" key="9">
    <source>
        <dbReference type="ARBA" id="ARBA00023288"/>
    </source>
</evidence>
<evidence type="ECO:0000256" key="7">
    <source>
        <dbReference type="ARBA" id="ARBA00023136"/>
    </source>
</evidence>
<organism evidence="15 16">
    <name type="scientific">Dekkera bruxellensis</name>
    <name type="common">Brettanomyces custersii</name>
    <dbReference type="NCBI Taxonomy" id="5007"/>
    <lineage>
        <taxon>Eukaryota</taxon>
        <taxon>Fungi</taxon>
        <taxon>Dikarya</taxon>
        <taxon>Ascomycota</taxon>
        <taxon>Saccharomycotina</taxon>
        <taxon>Pichiomycetes</taxon>
        <taxon>Pichiales</taxon>
        <taxon>Pichiaceae</taxon>
        <taxon>Brettanomyces</taxon>
    </lineage>
</organism>
<evidence type="ECO:0000256" key="6">
    <source>
        <dbReference type="ARBA" id="ARBA00022729"/>
    </source>
</evidence>
<dbReference type="GO" id="GO:0098552">
    <property type="term" value="C:side of membrane"/>
    <property type="evidence" value="ECO:0007669"/>
    <property type="project" value="UniProtKB-KW"/>
</dbReference>
<feature type="chain" id="PRO_5033912227" description="1,3-beta-glucanosyltransferase" evidence="12">
    <location>
        <begin position="16"/>
        <end position="452"/>
    </location>
</feature>